<evidence type="ECO:0000256" key="1">
    <source>
        <dbReference type="ARBA" id="ARBA00023002"/>
    </source>
</evidence>
<dbReference type="Pfam" id="PF13738">
    <property type="entry name" value="Pyr_redox_3"/>
    <property type="match status" value="1"/>
</dbReference>
<accession>A0AAD0NSJ4</accession>
<evidence type="ECO:0000313" key="2">
    <source>
        <dbReference type="EMBL" id="AWH97543.1"/>
    </source>
</evidence>
<dbReference type="GO" id="GO:0050660">
    <property type="term" value="F:flavin adenine dinucleotide binding"/>
    <property type="evidence" value="ECO:0007669"/>
    <property type="project" value="TreeGrafter"/>
</dbReference>
<keyword evidence="1" id="KW-0560">Oxidoreductase</keyword>
<dbReference type="PRINTS" id="PR00469">
    <property type="entry name" value="PNDRDTASEII"/>
</dbReference>
<dbReference type="InterPro" id="IPR036188">
    <property type="entry name" value="FAD/NAD-bd_sf"/>
</dbReference>
<dbReference type="NCBIfam" id="NF040505">
    <property type="entry name" value="ArsO_flavin_mono"/>
    <property type="match status" value="1"/>
</dbReference>
<keyword evidence="3" id="KW-1185">Reference proteome</keyword>
<sequence>MVVKDVVVIGGGQAGLAAGFYLARAGADFEILDGSEGPGGAWPHTWPSLRLFSPADYSSLPGRRMHRTDGGNPDAAHVVEYLRGYEEYYGLPVRRGIGVTRVERGDPEGFVVHAADGRRWRARVVISATGTWSRPFVPTYPGVGGFRGAQIHSAGYRGPEAFRGRRVVVVGGANSGAQIAADLAAVLDPGRGELIWCTTGPPRYLPDDVDGRELFRVASASVRAPAGENGGGRGVAALGDIVVVPPVRAARDAGLLVATPMFDRFHPDGVEWDDGRREPVDAVIWCTGFRPALGHLRGLGLPRVNGRVVADGPAVPGVPGLFLLGYGDWCGAASATLIGVGQWAKAAVAAALGR</sequence>
<proteinExistence type="predicted"/>
<dbReference type="EMBL" id="CP015453">
    <property type="protein sequence ID" value="AWH97543.1"/>
    <property type="molecule type" value="Genomic_DNA"/>
</dbReference>
<evidence type="ECO:0000313" key="3">
    <source>
        <dbReference type="Proteomes" id="UP000244903"/>
    </source>
</evidence>
<dbReference type="PANTHER" id="PTHR43539:SF78">
    <property type="entry name" value="FLAVIN-CONTAINING MONOOXYGENASE"/>
    <property type="match status" value="1"/>
</dbReference>
<dbReference type="PANTHER" id="PTHR43539">
    <property type="entry name" value="FLAVIN-BINDING MONOOXYGENASE-LIKE PROTEIN (AFU_ORTHOLOGUE AFUA_4G09220)"/>
    <property type="match status" value="1"/>
</dbReference>
<dbReference type="PRINTS" id="PR00368">
    <property type="entry name" value="FADPNR"/>
</dbReference>
<dbReference type="Proteomes" id="UP000244903">
    <property type="component" value="Chromosome"/>
</dbReference>
<dbReference type="KEGG" id="dpc:A6048_15790"/>
<dbReference type="Gene3D" id="3.50.50.60">
    <property type="entry name" value="FAD/NAD(P)-binding domain"/>
    <property type="match status" value="1"/>
</dbReference>
<dbReference type="SUPFAM" id="SSF51905">
    <property type="entry name" value="FAD/NAD(P)-binding domain"/>
    <property type="match status" value="2"/>
</dbReference>
<protein>
    <submittedName>
        <fullName evidence="2">Pyridine nucleotide-disulfide oxidoreductase</fullName>
    </submittedName>
</protein>
<organism evidence="2 3">
    <name type="scientific">Dietzia psychralcaliphila</name>
    <dbReference type="NCBI Taxonomy" id="139021"/>
    <lineage>
        <taxon>Bacteria</taxon>
        <taxon>Bacillati</taxon>
        <taxon>Actinomycetota</taxon>
        <taxon>Actinomycetes</taxon>
        <taxon>Mycobacteriales</taxon>
        <taxon>Dietziaceae</taxon>
        <taxon>Dietzia</taxon>
    </lineage>
</organism>
<gene>
    <name evidence="2" type="ORF">A6048_15790</name>
</gene>
<dbReference type="AlphaFoldDB" id="A0AAD0NSJ4"/>
<reference evidence="2 3" key="1">
    <citation type="submission" date="2016-04" db="EMBL/GenBank/DDBJ databases">
        <title>Complete genome sequence of the haloalkaliphilic hydrocarbon-degrading bacterium Dietzia psychralcaliphila ILA-1T, isolated from a drain of a fish product-processing plant.</title>
        <authorList>
            <person name="Zhao J."/>
            <person name="Hu B."/>
            <person name="Geng S."/>
            <person name="Nie Y."/>
            <person name="Tang Y."/>
        </authorList>
    </citation>
    <scope>NUCLEOTIDE SEQUENCE [LARGE SCALE GENOMIC DNA]</scope>
    <source>
        <strain evidence="2 3">ILA-1</strain>
    </source>
</reference>
<name>A0AAD0NSJ4_9ACTN</name>
<dbReference type="InterPro" id="IPR050982">
    <property type="entry name" value="Auxin_biosynth/cation_transpt"/>
</dbReference>
<dbReference type="GO" id="GO:0004497">
    <property type="term" value="F:monooxygenase activity"/>
    <property type="evidence" value="ECO:0007669"/>
    <property type="project" value="TreeGrafter"/>
</dbReference>